<dbReference type="EMBL" id="JAAXZR010000017">
    <property type="protein sequence ID" value="NLT79412.1"/>
    <property type="molecule type" value="Genomic_DNA"/>
</dbReference>
<proteinExistence type="inferred from homology"/>
<feature type="transmembrane region" description="Helical" evidence="4">
    <location>
        <begin position="68"/>
        <end position="89"/>
    </location>
</feature>
<comment type="similarity">
    <text evidence="1">Belongs to the UPF0749 family.</text>
</comment>
<dbReference type="RefSeq" id="WP_273173224.1">
    <property type="nucleotide sequence ID" value="NZ_JAAXZR010000017.1"/>
</dbReference>
<gene>
    <name evidence="5" type="ORF">GXW98_03885</name>
</gene>
<dbReference type="Pfam" id="PF05949">
    <property type="entry name" value="DUF881"/>
    <property type="match status" value="1"/>
</dbReference>
<feature type="region of interest" description="Disordered" evidence="3">
    <location>
        <begin position="1"/>
        <end position="61"/>
    </location>
</feature>
<dbReference type="InterPro" id="IPR010273">
    <property type="entry name" value="DUF881"/>
</dbReference>
<comment type="caution">
    <text evidence="5">The sequence shown here is derived from an EMBL/GenBank/DDBJ whole genome shotgun (WGS) entry which is preliminary data.</text>
</comment>
<reference evidence="5" key="1">
    <citation type="journal article" date="2020" name="Biotechnol. Biofuels">
        <title>New insights from the biogas microbiome by comprehensive genome-resolved metagenomics of nearly 1600 species originating from multiple anaerobic digesters.</title>
        <authorList>
            <person name="Campanaro S."/>
            <person name="Treu L."/>
            <person name="Rodriguez-R L.M."/>
            <person name="Kovalovszki A."/>
            <person name="Ziels R.M."/>
            <person name="Maus I."/>
            <person name="Zhu X."/>
            <person name="Kougias P.G."/>
            <person name="Basile A."/>
            <person name="Luo G."/>
            <person name="Schluter A."/>
            <person name="Konstantinidis K.T."/>
            <person name="Angelidaki I."/>
        </authorList>
    </citation>
    <scope>NUCLEOTIDE SEQUENCE</scope>
    <source>
        <strain evidence="5">AS01afH2WH_6</strain>
    </source>
</reference>
<dbReference type="AlphaFoldDB" id="A0A971CZ64"/>
<keyword evidence="4" id="KW-0472">Membrane</keyword>
<evidence type="ECO:0000313" key="6">
    <source>
        <dbReference type="Proteomes" id="UP000767327"/>
    </source>
</evidence>
<dbReference type="Gene3D" id="3.30.70.1880">
    <property type="entry name" value="Protein of unknown function DUF881"/>
    <property type="match status" value="1"/>
</dbReference>
<feature type="compositionally biased region" description="Basic and acidic residues" evidence="3">
    <location>
        <begin position="11"/>
        <end position="31"/>
    </location>
</feature>
<dbReference type="PANTHER" id="PTHR37313">
    <property type="entry name" value="UPF0749 PROTEIN RV1825"/>
    <property type="match status" value="1"/>
</dbReference>
<keyword evidence="4" id="KW-0812">Transmembrane</keyword>
<keyword evidence="4" id="KW-1133">Transmembrane helix</keyword>
<feature type="coiled-coil region" evidence="2">
    <location>
        <begin position="103"/>
        <end position="144"/>
    </location>
</feature>
<organism evidence="5 6">
    <name type="scientific">Bifidobacterium crudilactis</name>
    <dbReference type="NCBI Taxonomy" id="327277"/>
    <lineage>
        <taxon>Bacteria</taxon>
        <taxon>Bacillati</taxon>
        <taxon>Actinomycetota</taxon>
        <taxon>Actinomycetes</taxon>
        <taxon>Bifidobacteriales</taxon>
        <taxon>Bifidobacteriaceae</taxon>
        <taxon>Bifidobacterium</taxon>
    </lineage>
</organism>
<keyword evidence="2" id="KW-0175">Coiled coil</keyword>
<protein>
    <submittedName>
        <fullName evidence="5">DUF881 domain-containing protein</fullName>
    </submittedName>
</protein>
<dbReference type="PANTHER" id="PTHR37313:SF2">
    <property type="entry name" value="UPF0749 PROTEIN YLXX"/>
    <property type="match status" value="1"/>
</dbReference>
<evidence type="ECO:0000313" key="5">
    <source>
        <dbReference type="EMBL" id="NLT79412.1"/>
    </source>
</evidence>
<evidence type="ECO:0000256" key="3">
    <source>
        <dbReference type="SAM" id="MobiDB-lite"/>
    </source>
</evidence>
<dbReference type="Proteomes" id="UP000767327">
    <property type="component" value="Unassembled WGS sequence"/>
</dbReference>
<reference evidence="5" key="2">
    <citation type="submission" date="2020-01" db="EMBL/GenBank/DDBJ databases">
        <authorList>
            <person name="Campanaro S."/>
        </authorList>
    </citation>
    <scope>NUCLEOTIDE SEQUENCE</scope>
    <source>
        <strain evidence="5">AS01afH2WH_6</strain>
    </source>
</reference>
<dbReference type="GO" id="GO:0005886">
    <property type="term" value="C:plasma membrane"/>
    <property type="evidence" value="ECO:0007669"/>
    <property type="project" value="TreeGrafter"/>
</dbReference>
<evidence type="ECO:0000256" key="1">
    <source>
        <dbReference type="ARBA" id="ARBA00009108"/>
    </source>
</evidence>
<sequence length="290" mass="32114">MNSTRTGESTTEERSDEHRYAHRSADGETRPRKDRRHRHRSNDNTDTGSFPMVRRRPSRSVNVNAKRARMVTSVLVALLCALLGFGYVVQVRNTSSSYESLSEDELVRVLDETSTQVDKLEQRRNELNRQLTSIQSAADKQKEAEKIAEQNAQTSGILSGRLPAEGKGVTIVVTQHDTRVDAATMFTLIEELRNAGAEVISFNSVRIVTSSYVKDAKSGLVVDGSQLSSPYTIKAIGNPSDLQNAIQIAGGVGSRLKVSFNATVSVTQNDSVRIDEVRQPQQYQYARTVE</sequence>
<evidence type="ECO:0000256" key="4">
    <source>
        <dbReference type="SAM" id="Phobius"/>
    </source>
</evidence>
<evidence type="ECO:0000256" key="2">
    <source>
        <dbReference type="SAM" id="Coils"/>
    </source>
</evidence>
<accession>A0A971CZ64</accession>
<name>A0A971CZ64_9BIFI</name>